<feature type="compositionally biased region" description="Basic and acidic residues" evidence="1">
    <location>
        <begin position="1"/>
        <end position="17"/>
    </location>
</feature>
<keyword evidence="3" id="KW-1185">Reference proteome</keyword>
<dbReference type="OrthoDB" id="10261640at2759"/>
<proteinExistence type="predicted"/>
<feature type="region of interest" description="Disordered" evidence="1">
    <location>
        <begin position="1"/>
        <end position="62"/>
    </location>
</feature>
<name>A0A9P6MFK1_9FUNG</name>
<evidence type="ECO:0000313" key="2">
    <source>
        <dbReference type="EMBL" id="KAF9997156.1"/>
    </source>
</evidence>
<comment type="caution">
    <text evidence="2">The sequence shown here is derived from an EMBL/GenBank/DDBJ whole genome shotgun (WGS) entry which is preliminary data.</text>
</comment>
<feature type="non-terminal residue" evidence="2">
    <location>
        <position position="1"/>
    </location>
</feature>
<dbReference type="Proteomes" id="UP000749646">
    <property type="component" value="Unassembled WGS sequence"/>
</dbReference>
<protein>
    <submittedName>
        <fullName evidence="2">Uncharacterized protein</fullName>
    </submittedName>
</protein>
<gene>
    <name evidence="2" type="ORF">BGZ65_007259</name>
</gene>
<feature type="compositionally biased region" description="Acidic residues" evidence="1">
    <location>
        <begin position="18"/>
        <end position="27"/>
    </location>
</feature>
<dbReference type="AlphaFoldDB" id="A0A9P6MFK1"/>
<accession>A0A9P6MFK1</accession>
<evidence type="ECO:0000256" key="1">
    <source>
        <dbReference type="SAM" id="MobiDB-lite"/>
    </source>
</evidence>
<sequence length="78" mass="8861">MSTPEATRHDESDHEEFLDPDEGEEVQVLENSGDIMDEDDDENVEGADQYDENGNPVNDDDQMVELQDDSVQGFFTHK</sequence>
<organism evidence="2 3">
    <name type="scientific">Modicella reniformis</name>
    <dbReference type="NCBI Taxonomy" id="1440133"/>
    <lineage>
        <taxon>Eukaryota</taxon>
        <taxon>Fungi</taxon>
        <taxon>Fungi incertae sedis</taxon>
        <taxon>Mucoromycota</taxon>
        <taxon>Mortierellomycotina</taxon>
        <taxon>Mortierellomycetes</taxon>
        <taxon>Mortierellales</taxon>
        <taxon>Mortierellaceae</taxon>
        <taxon>Modicella</taxon>
    </lineage>
</organism>
<evidence type="ECO:0000313" key="3">
    <source>
        <dbReference type="Proteomes" id="UP000749646"/>
    </source>
</evidence>
<dbReference type="EMBL" id="JAAAHW010001046">
    <property type="protein sequence ID" value="KAF9997156.1"/>
    <property type="molecule type" value="Genomic_DNA"/>
</dbReference>
<reference evidence="2" key="1">
    <citation type="journal article" date="2020" name="Fungal Divers.">
        <title>Resolving the Mortierellaceae phylogeny through synthesis of multi-gene phylogenetics and phylogenomics.</title>
        <authorList>
            <person name="Vandepol N."/>
            <person name="Liber J."/>
            <person name="Desiro A."/>
            <person name="Na H."/>
            <person name="Kennedy M."/>
            <person name="Barry K."/>
            <person name="Grigoriev I.V."/>
            <person name="Miller A.N."/>
            <person name="O'Donnell K."/>
            <person name="Stajich J.E."/>
            <person name="Bonito G."/>
        </authorList>
    </citation>
    <scope>NUCLEOTIDE SEQUENCE</scope>
    <source>
        <strain evidence="2">MES-2147</strain>
    </source>
</reference>
<feature type="compositionally biased region" description="Acidic residues" evidence="1">
    <location>
        <begin position="35"/>
        <end position="51"/>
    </location>
</feature>